<protein>
    <submittedName>
        <fullName evidence="3">Uncharacterized protein</fullName>
    </submittedName>
</protein>
<evidence type="ECO:0000313" key="4">
    <source>
        <dbReference type="Proteomes" id="UP001551584"/>
    </source>
</evidence>
<keyword evidence="2" id="KW-0812">Transmembrane</keyword>
<dbReference type="EMBL" id="JBEZNA010000033">
    <property type="protein sequence ID" value="MEU9578702.1"/>
    <property type="molecule type" value="Genomic_DNA"/>
</dbReference>
<keyword evidence="2" id="KW-0472">Membrane</keyword>
<feature type="region of interest" description="Disordered" evidence="1">
    <location>
        <begin position="1"/>
        <end position="35"/>
    </location>
</feature>
<evidence type="ECO:0000256" key="2">
    <source>
        <dbReference type="SAM" id="Phobius"/>
    </source>
</evidence>
<evidence type="ECO:0000256" key="1">
    <source>
        <dbReference type="SAM" id="MobiDB-lite"/>
    </source>
</evidence>
<accession>A0ABV3ER54</accession>
<proteinExistence type="predicted"/>
<name>A0ABV3ER54_9ACTN</name>
<reference evidence="3 4" key="1">
    <citation type="submission" date="2024-06" db="EMBL/GenBank/DDBJ databases">
        <title>The Natural Products Discovery Center: Release of the First 8490 Sequenced Strains for Exploring Actinobacteria Biosynthetic Diversity.</title>
        <authorList>
            <person name="Kalkreuter E."/>
            <person name="Kautsar S.A."/>
            <person name="Yang D."/>
            <person name="Bader C.D."/>
            <person name="Teijaro C.N."/>
            <person name="Fluegel L."/>
            <person name="Davis C.M."/>
            <person name="Simpson J.R."/>
            <person name="Lauterbach L."/>
            <person name="Steele A.D."/>
            <person name="Gui C."/>
            <person name="Meng S."/>
            <person name="Li G."/>
            <person name="Viehrig K."/>
            <person name="Ye F."/>
            <person name="Su P."/>
            <person name="Kiefer A.F."/>
            <person name="Nichols A."/>
            <person name="Cepeda A.J."/>
            <person name="Yan W."/>
            <person name="Fan B."/>
            <person name="Jiang Y."/>
            <person name="Adhikari A."/>
            <person name="Zheng C.-J."/>
            <person name="Schuster L."/>
            <person name="Cowan T.M."/>
            <person name="Smanski M.J."/>
            <person name="Chevrette M.G."/>
            <person name="De Carvalho L.P.S."/>
            <person name="Shen B."/>
        </authorList>
    </citation>
    <scope>NUCLEOTIDE SEQUENCE [LARGE SCALE GENOMIC DNA]</scope>
    <source>
        <strain evidence="3 4">NPDC048117</strain>
    </source>
</reference>
<feature type="transmembrane region" description="Helical" evidence="2">
    <location>
        <begin position="39"/>
        <end position="60"/>
    </location>
</feature>
<keyword evidence="4" id="KW-1185">Reference proteome</keyword>
<sequence>MGEKVPAPGGPCHRFPGRPSAQEPGQQDLGPLRGLPGGFAPALTVHVVVTVAGALLAGWSHGRAKALGRR</sequence>
<keyword evidence="2" id="KW-1133">Transmembrane helix</keyword>
<dbReference type="Proteomes" id="UP001551584">
    <property type="component" value="Unassembled WGS sequence"/>
</dbReference>
<evidence type="ECO:0000313" key="3">
    <source>
        <dbReference type="EMBL" id="MEU9578702.1"/>
    </source>
</evidence>
<dbReference type="RefSeq" id="WP_359272945.1">
    <property type="nucleotide sequence ID" value="NZ_JBEZNA010000033.1"/>
</dbReference>
<gene>
    <name evidence="3" type="ORF">AB0D95_15800</name>
</gene>
<organism evidence="3 4">
    <name type="scientific">Streptomyces chilikensis</name>
    <dbReference type="NCBI Taxonomy" id="1194079"/>
    <lineage>
        <taxon>Bacteria</taxon>
        <taxon>Bacillati</taxon>
        <taxon>Actinomycetota</taxon>
        <taxon>Actinomycetes</taxon>
        <taxon>Kitasatosporales</taxon>
        <taxon>Streptomycetaceae</taxon>
        <taxon>Streptomyces</taxon>
    </lineage>
</organism>
<comment type="caution">
    <text evidence="3">The sequence shown here is derived from an EMBL/GenBank/DDBJ whole genome shotgun (WGS) entry which is preliminary data.</text>
</comment>